<feature type="region of interest" description="Disordered" evidence="1">
    <location>
        <begin position="47"/>
        <end position="67"/>
    </location>
</feature>
<feature type="domain" description="Brix" evidence="2">
    <location>
        <begin position="114"/>
        <end position="297"/>
    </location>
</feature>
<reference evidence="3 4" key="1">
    <citation type="journal article" date="2012" name="Nucleic Acids Res.">
        <title>Sequencing of the smallest Apicomplexan genome from the human pathogen Babesia microti.</title>
        <authorList>
            <person name="Cornillot E."/>
            <person name="Hadj-Kaddour K."/>
            <person name="Dassouli A."/>
            <person name="Noel B."/>
            <person name="Ranwez V."/>
            <person name="Vacherie B."/>
            <person name="Augagneur Y."/>
            <person name="Bres V."/>
            <person name="Duclos A."/>
            <person name="Randazzo S."/>
            <person name="Carcy B."/>
            <person name="Debierre-Grockiego F."/>
            <person name="Delbecq S."/>
            <person name="Moubri-Menage K."/>
            <person name="Shams-Eldin H."/>
            <person name="Usmani-Brown S."/>
            <person name="Bringaud F."/>
            <person name="Wincker P."/>
            <person name="Vivares C.P."/>
            <person name="Schwarz R.T."/>
            <person name="Schetters T.P."/>
            <person name="Krause P.J."/>
            <person name="Gorenflot A."/>
            <person name="Berry V."/>
            <person name="Barbe V."/>
            <person name="Ben Mamoun C."/>
        </authorList>
    </citation>
    <scope>NUCLEOTIDE SEQUENCE [LARGE SCALE GENOMIC DNA]</scope>
    <source>
        <strain evidence="3 4">RI</strain>
    </source>
</reference>
<feature type="compositionally biased region" description="Basic and acidic residues" evidence="1">
    <location>
        <begin position="47"/>
        <end position="57"/>
    </location>
</feature>
<evidence type="ECO:0000259" key="2">
    <source>
        <dbReference type="PROSITE" id="PS50833"/>
    </source>
</evidence>
<sequence>MVRIKPQNKLAHISDEKSKGTNADRKKDMPIKFLGRKGRRMAKILERRRQAKRERTERRRRRKRAIKAGLEPEPIQTPKTIESMRRVETWSVDTEGVACMIDEFQEYYNGNVTPKILITSNRRPSYKLRTFIKELLLIIPNSIYLARSEFLLKNVVKHALNESFTAIIMVNQGRDKLPHSFHIATLPDGPTVFYRLTSLKLASEMVGAAYSSTHYPEIVLDNFTTVLGQRLGRQLGSLFPPNPDFEGRRVITFRNQRDFIFFRHHRYVFRSMEKCSLVEIGPRFTLKIRSVQEGAFDLVHGLYEFLWKPDLQVDRKRFFL</sequence>
<dbReference type="RefSeq" id="XP_021337165.1">
    <property type="nucleotide sequence ID" value="XM_021482349.1"/>
</dbReference>
<dbReference type="InterPro" id="IPR044281">
    <property type="entry name" value="IMP4/RPF1"/>
</dbReference>
<dbReference type="GO" id="GO:0000460">
    <property type="term" value="P:maturation of 5.8S rRNA"/>
    <property type="evidence" value="ECO:0007669"/>
    <property type="project" value="TreeGrafter"/>
</dbReference>
<dbReference type="PROSITE" id="PS50833">
    <property type="entry name" value="BRIX"/>
    <property type="match status" value="1"/>
</dbReference>
<feature type="region of interest" description="Disordered" evidence="1">
    <location>
        <begin position="1"/>
        <end position="28"/>
    </location>
</feature>
<protein>
    <submittedName>
        <fullName evidence="3">RPF1, ribosome production factor 1</fullName>
    </submittedName>
</protein>
<reference evidence="3 4" key="2">
    <citation type="journal article" date="2013" name="PLoS ONE">
        <title>Whole genome mapping and re-organization of the nuclear and mitochondrial genomes of Babesia microti isolates.</title>
        <authorList>
            <person name="Cornillot E."/>
            <person name="Dassouli A."/>
            <person name="Garg A."/>
            <person name="Pachikara N."/>
            <person name="Randazzo S."/>
            <person name="Depoix D."/>
            <person name="Carcy B."/>
            <person name="Delbecq S."/>
            <person name="Frutos R."/>
            <person name="Silva J.C."/>
            <person name="Sutton R."/>
            <person name="Krause P.J."/>
            <person name="Mamoun C.B."/>
        </authorList>
    </citation>
    <scope>NUCLEOTIDE SEQUENCE [LARGE SCALE GENOMIC DNA]</scope>
    <source>
        <strain evidence="3 4">RI</strain>
    </source>
</reference>
<dbReference type="PANTHER" id="PTHR22734:SF3">
    <property type="entry name" value="RIBOSOME PRODUCTION FACTOR 1"/>
    <property type="match status" value="1"/>
</dbReference>
<dbReference type="VEuPathDB" id="PiroplasmaDB:BmR1_04g05140"/>
<dbReference type="Gene3D" id="3.40.50.10480">
    <property type="entry name" value="Probable brix-domain ribosomal biogenesis protein"/>
    <property type="match status" value="1"/>
</dbReference>
<gene>
    <name evidence="3" type="ORF">BmR1_04g05140</name>
</gene>
<dbReference type="GO" id="GO:0005730">
    <property type="term" value="C:nucleolus"/>
    <property type="evidence" value="ECO:0007669"/>
    <property type="project" value="TreeGrafter"/>
</dbReference>
<accession>I7IS14</accession>
<proteinExistence type="predicted"/>
<dbReference type="AlphaFoldDB" id="I7IS14"/>
<evidence type="ECO:0000256" key="1">
    <source>
        <dbReference type="SAM" id="MobiDB-lite"/>
    </source>
</evidence>
<feature type="compositionally biased region" description="Basic and acidic residues" evidence="1">
    <location>
        <begin position="12"/>
        <end position="28"/>
    </location>
</feature>
<dbReference type="GO" id="GO:0030687">
    <property type="term" value="C:preribosome, large subunit precursor"/>
    <property type="evidence" value="ECO:0007669"/>
    <property type="project" value="TreeGrafter"/>
</dbReference>
<dbReference type="Proteomes" id="UP000002899">
    <property type="component" value="Chromosome IV"/>
</dbReference>
<dbReference type="EMBL" id="LN871599">
    <property type="protein sequence ID" value="CCF75226.2"/>
    <property type="molecule type" value="Genomic_DNA"/>
</dbReference>
<dbReference type="Pfam" id="PF04427">
    <property type="entry name" value="Brix"/>
    <property type="match status" value="1"/>
</dbReference>
<dbReference type="OrthoDB" id="264354at2759"/>
<dbReference type="KEGG" id="bmic:BmR1_04g05140"/>
<dbReference type="SUPFAM" id="SSF52954">
    <property type="entry name" value="Class II aaRS ABD-related"/>
    <property type="match status" value="1"/>
</dbReference>
<dbReference type="SMART" id="SM00879">
    <property type="entry name" value="Brix"/>
    <property type="match status" value="1"/>
</dbReference>
<dbReference type="GO" id="GO:0000470">
    <property type="term" value="P:maturation of LSU-rRNA"/>
    <property type="evidence" value="ECO:0007669"/>
    <property type="project" value="TreeGrafter"/>
</dbReference>
<keyword evidence="4" id="KW-1185">Reference proteome</keyword>
<dbReference type="GO" id="GO:0042134">
    <property type="term" value="F:rRNA primary transcript binding"/>
    <property type="evidence" value="ECO:0007669"/>
    <property type="project" value="InterPro"/>
</dbReference>
<dbReference type="PANTHER" id="PTHR22734">
    <property type="entry name" value="U3 SMALL NUCLEOLAR RIBONUCLEOPROTEIN PROTEIN IMP4"/>
    <property type="match status" value="1"/>
</dbReference>
<reference evidence="3 4" key="3">
    <citation type="journal article" date="2016" name="Sci. Rep.">
        <title>Genome-wide diversity and gene expression profiling of Babesia microti isolates identify polymorphic genes that mediate host-pathogen interactions.</title>
        <authorList>
            <person name="Silva J.C."/>
            <person name="Cornillot E."/>
            <person name="McCracken C."/>
            <person name="Usmani-Brown S."/>
            <person name="Dwivedi A."/>
            <person name="Ifeonu O.O."/>
            <person name="Crabtree J."/>
            <person name="Gotia H.T."/>
            <person name="Virji A.Z."/>
            <person name="Reynes C."/>
            <person name="Colinge J."/>
            <person name="Kumar V."/>
            <person name="Lawres L."/>
            <person name="Pazzi J.E."/>
            <person name="Pablo J.V."/>
            <person name="Hung C."/>
            <person name="Brancato J."/>
            <person name="Kumari P."/>
            <person name="Orvis J."/>
            <person name="Tretina K."/>
            <person name="Chibucos M."/>
            <person name="Ott S."/>
            <person name="Sadzewicz L."/>
            <person name="Sengamalay N."/>
            <person name="Shetty A.C."/>
            <person name="Su Q."/>
            <person name="Tallon L."/>
            <person name="Fraser C.M."/>
            <person name="Frutos R."/>
            <person name="Molina D.M."/>
            <person name="Krause P.J."/>
            <person name="Ben Mamoun C."/>
        </authorList>
    </citation>
    <scope>NUCLEOTIDE SEQUENCE [LARGE SCALE GENOMIC DNA]</scope>
    <source>
        <strain evidence="3 4">RI</strain>
    </source>
</reference>
<organism evidence="3 4">
    <name type="scientific">Babesia microti (strain RI)</name>
    <dbReference type="NCBI Taxonomy" id="1133968"/>
    <lineage>
        <taxon>Eukaryota</taxon>
        <taxon>Sar</taxon>
        <taxon>Alveolata</taxon>
        <taxon>Apicomplexa</taxon>
        <taxon>Aconoidasida</taxon>
        <taxon>Piroplasmida</taxon>
        <taxon>Babesiidae</taxon>
        <taxon>Babesia</taxon>
    </lineage>
</organism>
<dbReference type="InterPro" id="IPR007109">
    <property type="entry name" value="Brix"/>
</dbReference>
<name>I7IS14_BABMR</name>
<evidence type="ECO:0000313" key="3">
    <source>
        <dbReference type="EMBL" id="CCF75226.2"/>
    </source>
</evidence>
<dbReference type="GeneID" id="24425672"/>
<evidence type="ECO:0000313" key="4">
    <source>
        <dbReference type="Proteomes" id="UP000002899"/>
    </source>
</evidence>